<dbReference type="Proteomes" id="UP000298030">
    <property type="component" value="Unassembled WGS sequence"/>
</dbReference>
<keyword evidence="3" id="KW-1185">Reference proteome</keyword>
<evidence type="ECO:0000313" key="3">
    <source>
        <dbReference type="Proteomes" id="UP000298030"/>
    </source>
</evidence>
<evidence type="ECO:0000313" key="2">
    <source>
        <dbReference type="EMBL" id="TEB32026.1"/>
    </source>
</evidence>
<evidence type="ECO:0000313" key="1">
    <source>
        <dbReference type="EMBL" id="TEB32011.1"/>
    </source>
</evidence>
<gene>
    <name evidence="1" type="ORF">FA13DRAFT_319627</name>
    <name evidence="2" type="ORF">FA13DRAFT_320982</name>
</gene>
<reference evidence="1 3" key="1">
    <citation type="journal article" date="2019" name="Nat. Ecol. Evol.">
        <title>Megaphylogeny resolves global patterns of mushroom evolution.</title>
        <authorList>
            <person name="Varga T."/>
            <person name="Krizsan K."/>
            <person name="Foldi C."/>
            <person name="Dima B."/>
            <person name="Sanchez-Garcia M."/>
            <person name="Sanchez-Ramirez S."/>
            <person name="Szollosi G.J."/>
            <person name="Szarkandi J.G."/>
            <person name="Papp V."/>
            <person name="Albert L."/>
            <person name="Andreopoulos W."/>
            <person name="Angelini C."/>
            <person name="Antonin V."/>
            <person name="Barry K.W."/>
            <person name="Bougher N.L."/>
            <person name="Buchanan P."/>
            <person name="Buyck B."/>
            <person name="Bense V."/>
            <person name="Catcheside P."/>
            <person name="Chovatia M."/>
            <person name="Cooper J."/>
            <person name="Damon W."/>
            <person name="Desjardin D."/>
            <person name="Finy P."/>
            <person name="Geml J."/>
            <person name="Haridas S."/>
            <person name="Hughes K."/>
            <person name="Justo A."/>
            <person name="Karasinski D."/>
            <person name="Kautmanova I."/>
            <person name="Kiss B."/>
            <person name="Kocsube S."/>
            <person name="Kotiranta H."/>
            <person name="LaButti K.M."/>
            <person name="Lechner B.E."/>
            <person name="Liimatainen K."/>
            <person name="Lipzen A."/>
            <person name="Lukacs Z."/>
            <person name="Mihaltcheva S."/>
            <person name="Morgado L.N."/>
            <person name="Niskanen T."/>
            <person name="Noordeloos M.E."/>
            <person name="Ohm R.A."/>
            <person name="Ortiz-Santana B."/>
            <person name="Ovrebo C."/>
            <person name="Racz N."/>
            <person name="Riley R."/>
            <person name="Savchenko A."/>
            <person name="Shiryaev A."/>
            <person name="Soop K."/>
            <person name="Spirin V."/>
            <person name="Szebenyi C."/>
            <person name="Tomsovsky M."/>
            <person name="Tulloss R.E."/>
            <person name="Uehling J."/>
            <person name="Grigoriev I.V."/>
            <person name="Vagvolgyi C."/>
            <person name="Papp T."/>
            <person name="Martin F.M."/>
            <person name="Miettinen O."/>
            <person name="Hibbett D.S."/>
            <person name="Nagy L.G."/>
        </authorList>
    </citation>
    <scope>NUCLEOTIDE SEQUENCE [LARGE SCALE GENOMIC DNA]</scope>
    <source>
        <strain evidence="1 3">FP101781</strain>
    </source>
</reference>
<comment type="caution">
    <text evidence="1">The sequence shown here is derived from an EMBL/GenBank/DDBJ whole genome shotgun (WGS) entry which is preliminary data.</text>
</comment>
<accession>A0A4Y7TDC9</accession>
<proteinExistence type="predicted"/>
<dbReference type="AlphaFoldDB" id="A0A4Y7TDC9"/>
<sequence length="89" mass="10703">MRRQKWRRKRQENRCEYAEGARWGRVTLGRNLELGSWFLGACHTAAAELFAYLDVEERSQECKGEALRERAVLELRVIRTPAREIWRRR</sequence>
<organism evidence="1 3">
    <name type="scientific">Coprinellus micaceus</name>
    <name type="common">Glistening ink-cap mushroom</name>
    <name type="synonym">Coprinus micaceus</name>
    <dbReference type="NCBI Taxonomy" id="71717"/>
    <lineage>
        <taxon>Eukaryota</taxon>
        <taxon>Fungi</taxon>
        <taxon>Dikarya</taxon>
        <taxon>Basidiomycota</taxon>
        <taxon>Agaricomycotina</taxon>
        <taxon>Agaricomycetes</taxon>
        <taxon>Agaricomycetidae</taxon>
        <taxon>Agaricales</taxon>
        <taxon>Agaricineae</taxon>
        <taxon>Psathyrellaceae</taxon>
        <taxon>Coprinellus</taxon>
    </lineage>
</organism>
<name>A0A4Y7TDC9_COPMI</name>
<dbReference type="EMBL" id="QPFP01000017">
    <property type="protein sequence ID" value="TEB32026.1"/>
    <property type="molecule type" value="Genomic_DNA"/>
</dbReference>
<dbReference type="EMBL" id="QPFP01000017">
    <property type="protein sequence ID" value="TEB32011.1"/>
    <property type="molecule type" value="Genomic_DNA"/>
</dbReference>
<protein>
    <submittedName>
        <fullName evidence="1">Uncharacterized protein</fullName>
    </submittedName>
</protein>